<accession>X1TAE2</accession>
<evidence type="ECO:0008006" key="2">
    <source>
        <dbReference type="Google" id="ProtNLM"/>
    </source>
</evidence>
<sequence length="215" mass="24299">MIVGAAPCFDLPTEFSIKWHERLYEQLKGETFELKEEEATRTKFNKAIHDHDPDIITFFDHGSEVALIDNNHANLLDSGNLDLVKGREVYTMCCSAASILGKDAYRAGCKAWWGHTKPFSFITTDEEIYGRLANMGLLIRLDTGASWNEVIEEVKDAYDEEIDRLEKEGGNPWTVITLINNRNCLVCWHDGNPPPTTCPFRMMGVALFGKAGQRI</sequence>
<gene>
    <name evidence="1" type="ORF">S12H4_30229</name>
</gene>
<dbReference type="AlphaFoldDB" id="X1TAE2"/>
<organism evidence="1">
    <name type="scientific">marine sediment metagenome</name>
    <dbReference type="NCBI Taxonomy" id="412755"/>
    <lineage>
        <taxon>unclassified sequences</taxon>
        <taxon>metagenomes</taxon>
        <taxon>ecological metagenomes</taxon>
    </lineage>
</organism>
<name>X1TAE2_9ZZZZ</name>
<protein>
    <recommendedName>
        <fullName evidence="2">CHAT domain-containing protein</fullName>
    </recommendedName>
</protein>
<proteinExistence type="predicted"/>
<dbReference type="EMBL" id="BARW01017515">
    <property type="protein sequence ID" value="GAJ02249.1"/>
    <property type="molecule type" value="Genomic_DNA"/>
</dbReference>
<feature type="non-terminal residue" evidence="1">
    <location>
        <position position="215"/>
    </location>
</feature>
<reference evidence="1" key="1">
    <citation type="journal article" date="2014" name="Front. Microbiol.">
        <title>High frequency of phylogenetically diverse reductive dehalogenase-homologous genes in deep subseafloor sedimentary metagenomes.</title>
        <authorList>
            <person name="Kawai M."/>
            <person name="Futagami T."/>
            <person name="Toyoda A."/>
            <person name="Takaki Y."/>
            <person name="Nishi S."/>
            <person name="Hori S."/>
            <person name="Arai W."/>
            <person name="Tsubouchi T."/>
            <person name="Morono Y."/>
            <person name="Uchiyama I."/>
            <person name="Ito T."/>
            <person name="Fujiyama A."/>
            <person name="Inagaki F."/>
            <person name="Takami H."/>
        </authorList>
    </citation>
    <scope>NUCLEOTIDE SEQUENCE</scope>
    <source>
        <strain evidence="1">Expedition CK06-06</strain>
    </source>
</reference>
<evidence type="ECO:0000313" key="1">
    <source>
        <dbReference type="EMBL" id="GAJ02249.1"/>
    </source>
</evidence>
<comment type="caution">
    <text evidence="1">The sequence shown here is derived from an EMBL/GenBank/DDBJ whole genome shotgun (WGS) entry which is preliminary data.</text>
</comment>